<feature type="domain" description="PDZ" evidence="12">
    <location>
        <begin position="141"/>
        <end position="242"/>
    </location>
</feature>
<feature type="transmembrane region" description="Helical" evidence="11">
    <location>
        <begin position="372"/>
        <end position="390"/>
    </location>
</feature>
<keyword evidence="11" id="KW-0479">Metal-binding</keyword>
<evidence type="ECO:0000313" key="14">
    <source>
        <dbReference type="Proteomes" id="UP000228568"/>
    </source>
</evidence>
<dbReference type="GO" id="GO:0046872">
    <property type="term" value="F:metal ion binding"/>
    <property type="evidence" value="ECO:0007669"/>
    <property type="project" value="UniProtKB-KW"/>
</dbReference>
<feature type="transmembrane region" description="Helical" evidence="11">
    <location>
        <begin position="268"/>
        <end position="288"/>
    </location>
</feature>
<evidence type="ECO:0000256" key="3">
    <source>
        <dbReference type="ARBA" id="ARBA00007931"/>
    </source>
</evidence>
<feature type="transmembrane region" description="Helical" evidence="11">
    <location>
        <begin position="321"/>
        <end position="342"/>
    </location>
</feature>
<dbReference type="CDD" id="cd06163">
    <property type="entry name" value="S2P-M50_PDZ_RseP-like"/>
    <property type="match status" value="1"/>
</dbReference>
<sequence>MMTVILFIFILGLLVFVHEFGHFIVARKSGMKVYEFGFGFPPRACGFYKDLKTGKIVWVKKKDKELRKKEKESTLANTVGGEEREEEYSATVYSINWLPLGGFVKIKGENGEKASEPDSFGYHKFWKKALVLVAGVTMNFLLAVVLLSVGFMIGLPADAESMTDPKAIVVEEPFVTAQQIEEGSPADLAGILFGDKILFVDGVQIVDASQLVSLVNERANQDVTVDIERVGERVSLSMTPVQLEGENTARLGISVVETGKIRYPWYLAIYRGFIGAVITTIHIFLAFVVLIKNLILGQGLAFDVSGPVGIAVIVGESARLGLAYLINITAMLSLSLAVINILPIPALDGGRLLFVTIEKIFKRPIPLKYEQIAHTVGFVLLMALIVVVTWRDVAGLFE</sequence>
<comment type="subcellular location">
    <subcellularLocation>
        <location evidence="2">Membrane</location>
        <topology evidence="2">Multi-pass membrane protein</topology>
    </subcellularLocation>
</comment>
<feature type="transmembrane region" description="Helical" evidence="11">
    <location>
        <begin position="6"/>
        <end position="25"/>
    </location>
</feature>
<dbReference type="GO" id="GO:0016020">
    <property type="term" value="C:membrane"/>
    <property type="evidence" value="ECO:0007669"/>
    <property type="project" value="UniProtKB-SubCell"/>
</dbReference>
<dbReference type="InterPro" id="IPR036034">
    <property type="entry name" value="PDZ_sf"/>
</dbReference>
<reference evidence="14" key="1">
    <citation type="submission" date="2017-09" db="EMBL/GenBank/DDBJ databases">
        <title>Depth-based differentiation of microbial function through sediment-hosted aquifers and enrichment of novel symbionts in the deep terrestrial subsurface.</title>
        <authorList>
            <person name="Probst A.J."/>
            <person name="Ladd B."/>
            <person name="Jarett J.K."/>
            <person name="Geller-Mcgrath D.E."/>
            <person name="Sieber C.M.K."/>
            <person name="Emerson J.B."/>
            <person name="Anantharaman K."/>
            <person name="Thomas B.C."/>
            <person name="Malmstrom R."/>
            <person name="Stieglmeier M."/>
            <person name="Klingl A."/>
            <person name="Woyke T."/>
            <person name="Ryan C.M."/>
            <person name="Banfield J.F."/>
        </authorList>
    </citation>
    <scope>NUCLEOTIDE SEQUENCE [LARGE SCALE GENOMIC DNA]</scope>
</reference>
<keyword evidence="10 11" id="KW-0472">Membrane</keyword>
<dbReference type="EC" id="3.4.24.-" evidence="11"/>
<evidence type="ECO:0000259" key="12">
    <source>
        <dbReference type="PROSITE" id="PS50106"/>
    </source>
</evidence>
<dbReference type="Pfam" id="PF02163">
    <property type="entry name" value="Peptidase_M50"/>
    <property type="match status" value="2"/>
</dbReference>
<dbReference type="NCBIfam" id="TIGR00054">
    <property type="entry name" value="RIP metalloprotease RseP"/>
    <property type="match status" value="1"/>
</dbReference>
<evidence type="ECO:0000256" key="1">
    <source>
        <dbReference type="ARBA" id="ARBA00001947"/>
    </source>
</evidence>
<dbReference type="GO" id="GO:0004222">
    <property type="term" value="F:metalloendopeptidase activity"/>
    <property type="evidence" value="ECO:0007669"/>
    <property type="project" value="InterPro"/>
</dbReference>
<gene>
    <name evidence="13" type="primary">rseP</name>
    <name evidence="13" type="ORF">COX81_00810</name>
</gene>
<dbReference type="Gene3D" id="2.30.42.10">
    <property type="match status" value="1"/>
</dbReference>
<dbReference type="Pfam" id="PF17820">
    <property type="entry name" value="PDZ_6"/>
    <property type="match status" value="1"/>
</dbReference>
<evidence type="ECO:0000256" key="10">
    <source>
        <dbReference type="ARBA" id="ARBA00023136"/>
    </source>
</evidence>
<dbReference type="EMBL" id="PFPK01000011">
    <property type="protein sequence ID" value="PIZ95445.1"/>
    <property type="molecule type" value="Genomic_DNA"/>
</dbReference>
<evidence type="ECO:0000256" key="7">
    <source>
        <dbReference type="ARBA" id="ARBA00022833"/>
    </source>
</evidence>
<accession>A0A2M7V9E6</accession>
<dbReference type="PANTHER" id="PTHR42837">
    <property type="entry name" value="REGULATOR OF SIGMA-E PROTEASE RSEP"/>
    <property type="match status" value="1"/>
</dbReference>
<dbReference type="InterPro" id="IPR001478">
    <property type="entry name" value="PDZ"/>
</dbReference>
<dbReference type="InterPro" id="IPR008915">
    <property type="entry name" value="Peptidase_M50"/>
</dbReference>
<proteinExistence type="inferred from homology"/>
<evidence type="ECO:0000256" key="6">
    <source>
        <dbReference type="ARBA" id="ARBA00022801"/>
    </source>
</evidence>
<keyword evidence="7 11" id="KW-0862">Zinc</keyword>
<keyword evidence="9 11" id="KW-0482">Metalloprotease</keyword>
<keyword evidence="5 11" id="KW-0812">Transmembrane</keyword>
<dbReference type="Proteomes" id="UP000228568">
    <property type="component" value="Unassembled WGS sequence"/>
</dbReference>
<comment type="similarity">
    <text evidence="3 11">Belongs to the peptidase M50B family.</text>
</comment>
<protein>
    <recommendedName>
        <fullName evidence="11">Zinc metalloprotease</fullName>
        <ecNumber evidence="11">3.4.24.-</ecNumber>
    </recommendedName>
</protein>
<evidence type="ECO:0000256" key="4">
    <source>
        <dbReference type="ARBA" id="ARBA00022670"/>
    </source>
</evidence>
<evidence type="ECO:0000256" key="8">
    <source>
        <dbReference type="ARBA" id="ARBA00022989"/>
    </source>
</evidence>
<dbReference type="InterPro" id="IPR004387">
    <property type="entry name" value="Pept_M50_Zn"/>
</dbReference>
<keyword evidence="4 13" id="KW-0645">Protease</keyword>
<evidence type="ECO:0000256" key="9">
    <source>
        <dbReference type="ARBA" id="ARBA00023049"/>
    </source>
</evidence>
<dbReference type="PROSITE" id="PS50106">
    <property type="entry name" value="PDZ"/>
    <property type="match status" value="1"/>
</dbReference>
<comment type="caution">
    <text evidence="13">The sequence shown here is derived from an EMBL/GenBank/DDBJ whole genome shotgun (WGS) entry which is preliminary data.</text>
</comment>
<organism evidence="13 14">
    <name type="scientific">Candidatus Magasanikbacteria bacterium CG_4_10_14_0_2_um_filter_37_12</name>
    <dbReference type="NCBI Taxonomy" id="1974637"/>
    <lineage>
        <taxon>Bacteria</taxon>
        <taxon>Candidatus Magasanikiibacteriota</taxon>
    </lineage>
</organism>
<evidence type="ECO:0000313" key="13">
    <source>
        <dbReference type="EMBL" id="PIZ95445.1"/>
    </source>
</evidence>
<evidence type="ECO:0000256" key="2">
    <source>
        <dbReference type="ARBA" id="ARBA00004141"/>
    </source>
</evidence>
<keyword evidence="8 11" id="KW-1133">Transmembrane helix</keyword>
<dbReference type="InterPro" id="IPR041489">
    <property type="entry name" value="PDZ_6"/>
</dbReference>
<name>A0A2M7V9E6_9BACT</name>
<evidence type="ECO:0000256" key="5">
    <source>
        <dbReference type="ARBA" id="ARBA00022692"/>
    </source>
</evidence>
<dbReference type="PANTHER" id="PTHR42837:SF2">
    <property type="entry name" value="MEMBRANE METALLOPROTEASE ARASP2, CHLOROPLASTIC-RELATED"/>
    <property type="match status" value="1"/>
</dbReference>
<dbReference type="GO" id="GO:0006508">
    <property type="term" value="P:proteolysis"/>
    <property type="evidence" value="ECO:0007669"/>
    <property type="project" value="UniProtKB-KW"/>
</dbReference>
<comment type="cofactor">
    <cofactor evidence="1 11">
        <name>Zn(2+)</name>
        <dbReference type="ChEBI" id="CHEBI:29105"/>
    </cofactor>
</comment>
<keyword evidence="6 11" id="KW-0378">Hydrolase</keyword>
<evidence type="ECO:0000256" key="11">
    <source>
        <dbReference type="RuleBase" id="RU362031"/>
    </source>
</evidence>
<feature type="transmembrane region" description="Helical" evidence="11">
    <location>
        <begin position="129"/>
        <end position="155"/>
    </location>
</feature>
<dbReference type="SMART" id="SM00228">
    <property type="entry name" value="PDZ"/>
    <property type="match status" value="1"/>
</dbReference>
<dbReference type="AlphaFoldDB" id="A0A2M7V9E6"/>
<dbReference type="SUPFAM" id="SSF50156">
    <property type="entry name" value="PDZ domain-like"/>
    <property type="match status" value="1"/>
</dbReference>